<dbReference type="PROSITE" id="PS50005">
    <property type="entry name" value="TPR"/>
    <property type="match status" value="1"/>
</dbReference>
<feature type="compositionally biased region" description="Basic residues" evidence="2">
    <location>
        <begin position="46"/>
        <end position="55"/>
    </location>
</feature>
<organism evidence="4 5">
    <name type="scientific">Striga hermonthica</name>
    <name type="common">Purple witchweed</name>
    <name type="synonym">Buchnera hermonthica</name>
    <dbReference type="NCBI Taxonomy" id="68872"/>
    <lineage>
        <taxon>Eukaryota</taxon>
        <taxon>Viridiplantae</taxon>
        <taxon>Streptophyta</taxon>
        <taxon>Embryophyta</taxon>
        <taxon>Tracheophyta</taxon>
        <taxon>Spermatophyta</taxon>
        <taxon>Magnoliopsida</taxon>
        <taxon>eudicotyledons</taxon>
        <taxon>Gunneridae</taxon>
        <taxon>Pentapetalae</taxon>
        <taxon>asterids</taxon>
        <taxon>lamiids</taxon>
        <taxon>Lamiales</taxon>
        <taxon>Orobanchaceae</taxon>
        <taxon>Buchnereae</taxon>
        <taxon>Striga</taxon>
    </lineage>
</organism>
<dbReference type="CDD" id="cd06257">
    <property type="entry name" value="DnaJ"/>
    <property type="match status" value="1"/>
</dbReference>
<dbReference type="InterPro" id="IPR018253">
    <property type="entry name" value="DnaJ_domain_CS"/>
</dbReference>
<reference evidence="4" key="1">
    <citation type="submission" date="2019-12" db="EMBL/GenBank/DDBJ databases">
        <authorList>
            <person name="Scholes J."/>
        </authorList>
    </citation>
    <scope>NUCLEOTIDE SEQUENCE</scope>
</reference>
<dbReference type="InterPro" id="IPR001623">
    <property type="entry name" value="DnaJ_domain"/>
</dbReference>
<name>A0A9N7RNK9_STRHE</name>
<feature type="compositionally biased region" description="Low complexity" evidence="2">
    <location>
        <begin position="70"/>
        <end position="83"/>
    </location>
</feature>
<dbReference type="PANTHER" id="PTHR45181">
    <property type="entry name" value="HEAT SHOCK PROTEIN DNAJ WITH TETRATRICOPEPTIDE REPEAT-CONTAINING PROTEIN"/>
    <property type="match status" value="1"/>
</dbReference>
<feature type="region of interest" description="Disordered" evidence="2">
    <location>
        <begin position="956"/>
        <end position="977"/>
    </location>
</feature>
<feature type="compositionally biased region" description="Basic and acidic residues" evidence="2">
    <location>
        <begin position="56"/>
        <end position="68"/>
    </location>
</feature>
<dbReference type="InterPro" id="IPR011990">
    <property type="entry name" value="TPR-like_helical_dom_sf"/>
</dbReference>
<protein>
    <submittedName>
        <fullName evidence="4">Heat shock protein DnaJ with tetratricopeptide repeat</fullName>
    </submittedName>
</protein>
<dbReference type="PROSITE" id="PS50076">
    <property type="entry name" value="DNAJ_2"/>
    <property type="match status" value="1"/>
</dbReference>
<feature type="region of interest" description="Disordered" evidence="2">
    <location>
        <begin position="1"/>
        <end position="90"/>
    </location>
</feature>
<dbReference type="Gene3D" id="1.25.40.10">
    <property type="entry name" value="Tetratricopeptide repeat domain"/>
    <property type="match status" value="2"/>
</dbReference>
<dbReference type="EMBL" id="CACSLK010030184">
    <property type="protein sequence ID" value="CAA0837435.1"/>
    <property type="molecule type" value="Genomic_DNA"/>
</dbReference>
<feature type="compositionally biased region" description="Polar residues" evidence="2">
    <location>
        <begin position="464"/>
        <end position="473"/>
    </location>
</feature>
<dbReference type="Pfam" id="PF13181">
    <property type="entry name" value="TPR_8"/>
    <property type="match status" value="1"/>
</dbReference>
<proteinExistence type="predicted"/>
<evidence type="ECO:0000313" key="4">
    <source>
        <dbReference type="EMBL" id="CAA0837435.1"/>
    </source>
</evidence>
<dbReference type="SMART" id="SM00271">
    <property type="entry name" value="DnaJ"/>
    <property type="match status" value="1"/>
</dbReference>
<dbReference type="SUPFAM" id="SSF48452">
    <property type="entry name" value="TPR-like"/>
    <property type="match status" value="2"/>
</dbReference>
<feature type="domain" description="J" evidence="3">
    <location>
        <begin position="998"/>
        <end position="1081"/>
    </location>
</feature>
<dbReference type="InterPro" id="IPR036869">
    <property type="entry name" value="J_dom_sf"/>
</dbReference>
<sequence>MSPPITSPHPLFDLPNPNLPSAQNSGKFEFVSGSGGGGKSIPSNRTRPRLTKLRRKEIANPRDGKSVKIDSLSSSDGGVSVSSTNTKGGSISVVKKKPESCVFAVGDNGGAKLNEGKEDESPVTGDCCDYSTANQNLPDGAPVFGPSRTGIRVDADLESRQFAFVIGASNPGQNSNLAAKYSRQCKAHLRVNGFKKSVNVESSFDSHQRCPNVRVPLSRQDSSKPCSNSSVDEFQEVSSSEFVFGARTNLWSSINQDARKQDSENVDNRGFKFRFSSGDDSCKNLFNNNDSSVINSRFQQSTNSSGFSVEGPAFGLSDALKGLNINASEAKNKKTESLTSDFSVSSNNVFVFGRDQKISGSGKENQTMNEKDPYVFCSSEINSEPNSKCFATKLGGLDSLNTGFGTPNTTFSIPTYNFFPGLCKKFDSVNSKSLRGNRLKKKTGKSRQNTVVQQLFGQDRVTKESNSVQNQESPGIGSPMDFSPYQNLNARGETEADTRSAGVKGIFTVNEKDASSEHLEKSDYGENGSYFSPPFPAQDGLSSIRSKYKKKYKLKVGLNHENENAKQDAVPKPAHEACEHWRIKGNQAYHEGKLSKAEEFYSTGINVAPRVDTPGHSLKPLLLCYSNRAATRMSLGRMREAIGDCKKATELDPNFLKVTLRAGNCYLVLGEIDDALECYSKCLSLGTDVCLDRRITVEAADCMQKAKKVAEHMDQSSKLLQEDNSASTSTALKNINEALSISRFSERLLEMKGEALCSLRMYDEVIQLCDQTLHIAKKNFGSDFSDDENSKFFDVNFWRLHLQSKSYFHLGHFDLALELIEKQEKMPGSSRLGDSSHESSIALGATIRELLSLKKLGNEAFSCGKYTEAIEKYTSAISKSSESRSFMAICFCNRAAAYQSINQVVDAIADCSLAIALDENYQKAISRRATLHEMIRDYKQAVYDLQRLISLLENRPQTKSQQSGSQSKSNGGSVRDLRKARRHLTTLEEKAKKETPLDLYLILGIKATDAESEIKKAYRKAALRHHPDKVLVRSDIGDGGTLWKDLGEKIHEDADRLFKVIGEAYAVLSDPSKRAKYDNEEEVRNIYRESSRNSNSGYPSTSYSSTFERGNWYGKQTSSSTSSERNSNRRYWYESRSYGYSNSRW</sequence>
<evidence type="ECO:0000259" key="3">
    <source>
        <dbReference type="PROSITE" id="PS50076"/>
    </source>
</evidence>
<dbReference type="PROSITE" id="PS00636">
    <property type="entry name" value="DNAJ_1"/>
    <property type="match status" value="1"/>
</dbReference>
<accession>A0A9N7RNK9</accession>
<dbReference type="Proteomes" id="UP001153555">
    <property type="component" value="Unassembled WGS sequence"/>
</dbReference>
<dbReference type="InterPro" id="IPR019734">
    <property type="entry name" value="TPR_rpt"/>
</dbReference>
<dbReference type="SMART" id="SM00028">
    <property type="entry name" value="TPR"/>
    <property type="match status" value="7"/>
</dbReference>
<comment type="caution">
    <text evidence="4">The sequence shown here is derived from an EMBL/GenBank/DDBJ whole genome shotgun (WGS) entry which is preliminary data.</text>
</comment>
<dbReference type="PANTHER" id="PTHR45181:SF8">
    <property type="entry name" value="HEAT SHOCK PROTEIN DNAJ WITH TETRATRICOPEPTIDE REPEAT-CONTAINING PROTEIN"/>
    <property type="match status" value="1"/>
</dbReference>
<keyword evidence="5" id="KW-1185">Reference proteome</keyword>
<dbReference type="AlphaFoldDB" id="A0A9N7RNK9"/>
<dbReference type="OrthoDB" id="10250354at2759"/>
<dbReference type="SUPFAM" id="SSF46565">
    <property type="entry name" value="Chaperone J-domain"/>
    <property type="match status" value="1"/>
</dbReference>
<feature type="compositionally biased region" description="Low complexity" evidence="2">
    <location>
        <begin position="959"/>
        <end position="973"/>
    </location>
</feature>
<evidence type="ECO:0000256" key="1">
    <source>
        <dbReference type="PROSITE-ProRule" id="PRU00339"/>
    </source>
</evidence>
<dbReference type="PRINTS" id="PR00625">
    <property type="entry name" value="JDOMAIN"/>
</dbReference>
<dbReference type="Gene3D" id="1.10.287.110">
    <property type="entry name" value="DnaJ domain"/>
    <property type="match status" value="1"/>
</dbReference>
<evidence type="ECO:0000256" key="2">
    <source>
        <dbReference type="SAM" id="MobiDB-lite"/>
    </source>
</evidence>
<evidence type="ECO:0000313" key="5">
    <source>
        <dbReference type="Proteomes" id="UP001153555"/>
    </source>
</evidence>
<feature type="region of interest" description="Disordered" evidence="2">
    <location>
        <begin position="455"/>
        <end position="499"/>
    </location>
</feature>
<keyword evidence="1" id="KW-0802">TPR repeat</keyword>
<dbReference type="Pfam" id="PF00226">
    <property type="entry name" value="DnaJ"/>
    <property type="match status" value="1"/>
</dbReference>
<keyword evidence="4" id="KW-0346">Stress response</keyword>
<gene>
    <name evidence="4" type="ORF">SHERM_04402</name>
</gene>
<feature type="repeat" description="TPR" evidence="1">
    <location>
        <begin position="656"/>
        <end position="689"/>
    </location>
</feature>